<dbReference type="PROSITE" id="PS51257">
    <property type="entry name" value="PROKAR_LIPOPROTEIN"/>
    <property type="match status" value="1"/>
</dbReference>
<organism evidence="2 3">
    <name type="scientific">Paenochrobactrum gallinarii</name>
    <dbReference type="NCBI Taxonomy" id="643673"/>
    <lineage>
        <taxon>Bacteria</taxon>
        <taxon>Pseudomonadati</taxon>
        <taxon>Pseudomonadota</taxon>
        <taxon>Alphaproteobacteria</taxon>
        <taxon>Hyphomicrobiales</taxon>
        <taxon>Brucellaceae</taxon>
        <taxon>Paenochrobactrum</taxon>
    </lineage>
</organism>
<dbReference type="AlphaFoldDB" id="A0A841LQT3"/>
<dbReference type="RefSeq" id="WP_184220756.1">
    <property type="nucleotide sequence ID" value="NZ_JACIIU010000003.1"/>
</dbReference>
<evidence type="ECO:0000313" key="3">
    <source>
        <dbReference type="Proteomes" id="UP000555393"/>
    </source>
</evidence>
<dbReference type="EMBL" id="JACIIU010000003">
    <property type="protein sequence ID" value="MBB6260423.1"/>
    <property type="molecule type" value="Genomic_DNA"/>
</dbReference>
<evidence type="ECO:0000256" key="1">
    <source>
        <dbReference type="SAM" id="MobiDB-lite"/>
    </source>
</evidence>
<gene>
    <name evidence="2" type="ORF">FHS77_000957</name>
</gene>
<reference evidence="2 3" key="1">
    <citation type="submission" date="2020-08" db="EMBL/GenBank/DDBJ databases">
        <title>Genomic Encyclopedia of Type Strains, Phase IV (KMG-IV): sequencing the most valuable type-strain genomes for metagenomic binning, comparative biology and taxonomic classification.</title>
        <authorList>
            <person name="Goeker M."/>
        </authorList>
    </citation>
    <scope>NUCLEOTIDE SEQUENCE [LARGE SCALE GENOMIC DNA]</scope>
    <source>
        <strain evidence="2 3">DSM 22336</strain>
    </source>
</reference>
<feature type="region of interest" description="Disordered" evidence="1">
    <location>
        <begin position="70"/>
        <end position="126"/>
    </location>
</feature>
<comment type="caution">
    <text evidence="2">The sequence shown here is derived from an EMBL/GenBank/DDBJ whole genome shotgun (WGS) entry which is preliminary data.</text>
</comment>
<evidence type="ECO:0000313" key="2">
    <source>
        <dbReference type="EMBL" id="MBB6260423.1"/>
    </source>
</evidence>
<keyword evidence="3" id="KW-1185">Reference proteome</keyword>
<proteinExistence type="predicted"/>
<feature type="compositionally biased region" description="Basic and acidic residues" evidence="1">
    <location>
        <begin position="95"/>
        <end position="114"/>
    </location>
</feature>
<dbReference type="Proteomes" id="UP000555393">
    <property type="component" value="Unassembled WGS sequence"/>
</dbReference>
<name>A0A841LQT3_9HYPH</name>
<sequence length="215" mass="23382">MTIDRRILVLATAVAGLSLSGCVSSPTYGTDKSAGEQLFDDVSNIIPLGSANKKAPIEYKPRPELVRPAAGQTAHLPAPQDKVTGSGNAAWPESPEQRRQRMRAEATENRDKVGFRPSISPAVPGASSANLYENYEAPTAAQAREQVQQAKRELKTQTVGSADQRRYLSEPPLTYRQPATTAPIGEQGEDEAKKERARKKAASKSKSFSDYMPWN</sequence>
<feature type="region of interest" description="Disordered" evidence="1">
    <location>
        <begin position="140"/>
        <end position="215"/>
    </location>
</feature>
<accession>A0A841LQT3</accession>
<protein>
    <submittedName>
        <fullName evidence="2">Uncharacterized protein</fullName>
    </submittedName>
</protein>